<dbReference type="EMBL" id="LLXX01000093">
    <property type="protein sequence ID" value="KRR07680.1"/>
    <property type="molecule type" value="Genomic_DNA"/>
</dbReference>
<protein>
    <submittedName>
        <fullName evidence="2">Uncharacterized protein</fullName>
    </submittedName>
</protein>
<keyword evidence="3" id="KW-1185">Reference proteome</keyword>
<feature type="region of interest" description="Disordered" evidence="1">
    <location>
        <begin position="59"/>
        <end position="90"/>
    </location>
</feature>
<evidence type="ECO:0000313" key="2">
    <source>
        <dbReference type="EMBL" id="KRR07680.1"/>
    </source>
</evidence>
<accession>A0A0R3LRY0</accession>
<gene>
    <name evidence="2" type="ORF">CP49_40065</name>
</gene>
<feature type="compositionally biased region" description="Basic and acidic residues" evidence="1">
    <location>
        <begin position="71"/>
        <end position="84"/>
    </location>
</feature>
<dbReference type="AlphaFoldDB" id="A0A0R3LRY0"/>
<organism evidence="2 3">
    <name type="scientific">Bradyrhizobium valentinum</name>
    <dbReference type="NCBI Taxonomy" id="1518501"/>
    <lineage>
        <taxon>Bacteria</taxon>
        <taxon>Pseudomonadati</taxon>
        <taxon>Pseudomonadota</taxon>
        <taxon>Alphaproteobacteria</taxon>
        <taxon>Hyphomicrobiales</taxon>
        <taxon>Nitrobacteraceae</taxon>
        <taxon>Bradyrhizobium</taxon>
    </lineage>
</organism>
<evidence type="ECO:0000256" key="1">
    <source>
        <dbReference type="SAM" id="MobiDB-lite"/>
    </source>
</evidence>
<proteinExistence type="predicted"/>
<comment type="caution">
    <text evidence="2">The sequence shown here is derived from an EMBL/GenBank/DDBJ whole genome shotgun (WGS) entry which is preliminary data.</text>
</comment>
<dbReference type="Proteomes" id="UP000051913">
    <property type="component" value="Unassembled WGS sequence"/>
</dbReference>
<name>A0A0R3LRY0_9BRAD</name>
<evidence type="ECO:0000313" key="3">
    <source>
        <dbReference type="Proteomes" id="UP000051913"/>
    </source>
</evidence>
<sequence length="303" mass="33644">MHEYIGNGNQRLIRALDHLRTLRSGAVPIIRRAKRNPHAPNVALINPEEAVVMEPRRVGATAAQHSASQEADTRREELQGRRDNQSAPSAFVQEHVAFYPEQIAPEELRRVLDHLNDQSIPSPVAVPSAELEPLERDLHDELRARQDDHAAQSLSVDPEEFTFNPEQFSPGELQRMLDDRSISSPVPAGPEYFALNPEQFSPKELWRLLNADEPAPLGVASSSGPADQSACEPGPLPNLSMYLPLDFQHGPHWASEDFMQAMRLHNLLPSASQPETKFPLNGVNYAATLGPAGHEDQVFLRPT</sequence>
<reference evidence="2 3" key="1">
    <citation type="submission" date="2014-03" db="EMBL/GenBank/DDBJ databases">
        <title>Bradyrhizobium valentinum sp. nov., isolated from effective nodules of Lupinus mariae-josephae, a lupine endemic of basic-lime soils in Eastern Spain.</title>
        <authorList>
            <person name="Duran D."/>
            <person name="Rey L."/>
            <person name="Navarro A."/>
            <person name="Busquets A."/>
            <person name="Imperial J."/>
            <person name="Ruiz-Argueso T."/>
        </authorList>
    </citation>
    <scope>NUCLEOTIDE SEQUENCE [LARGE SCALE GENOMIC DNA]</scope>
    <source>
        <strain evidence="2 3">LmjM3</strain>
    </source>
</reference>